<dbReference type="SUPFAM" id="SSF53474">
    <property type="entry name" value="alpha/beta-Hydrolases"/>
    <property type="match status" value="1"/>
</dbReference>
<proteinExistence type="inferred from homology"/>
<comment type="similarity">
    <text evidence="1">Belongs to the thioesterase family.</text>
</comment>
<keyword evidence="4" id="KW-1185">Reference proteome</keyword>
<evidence type="ECO:0000313" key="3">
    <source>
        <dbReference type="EMBL" id="WGH77078.1"/>
    </source>
</evidence>
<dbReference type="PANTHER" id="PTHR11487:SF0">
    <property type="entry name" value="S-ACYL FATTY ACID SYNTHASE THIOESTERASE, MEDIUM CHAIN"/>
    <property type="match status" value="1"/>
</dbReference>
<dbReference type="Pfam" id="PF00975">
    <property type="entry name" value="Thioesterase"/>
    <property type="match status" value="1"/>
</dbReference>
<dbReference type="InterPro" id="IPR001031">
    <property type="entry name" value="Thioesterase"/>
</dbReference>
<dbReference type="PANTHER" id="PTHR11487">
    <property type="entry name" value="THIOESTERASE"/>
    <property type="match status" value="1"/>
</dbReference>
<evidence type="ECO:0000313" key="4">
    <source>
        <dbReference type="Proteomes" id="UP001232001"/>
    </source>
</evidence>
<sequence>MYGHSMGAIVGYLICKKIETLNIKKPLQLIVSGVKAPVYPRKEKIAHLSDSDFWNKILNFGGMPEDFDNCP</sequence>
<dbReference type="InterPro" id="IPR029058">
    <property type="entry name" value="AB_hydrolase_fold"/>
</dbReference>
<accession>A0ABY8L6Q9</accession>
<reference evidence="3 4" key="1">
    <citation type="submission" date="2023-04" db="EMBL/GenBank/DDBJ databases">
        <title>Tenacibaculum tangerinum sp. nov., isolated from sea tidal flat of South Korea.</title>
        <authorList>
            <person name="Lee S.H."/>
            <person name="Kim J.-J."/>
        </authorList>
    </citation>
    <scope>NUCLEOTIDE SEQUENCE [LARGE SCALE GENOMIC DNA]</scope>
    <source>
        <strain evidence="3 4">GRR-S3-23</strain>
    </source>
</reference>
<feature type="domain" description="Thioesterase" evidence="2">
    <location>
        <begin position="2"/>
        <end position="67"/>
    </location>
</feature>
<gene>
    <name evidence="3" type="ORF">P8625_08675</name>
</gene>
<organism evidence="3 4">
    <name type="scientific">Tenacibaculum tangerinum</name>
    <dbReference type="NCBI Taxonomy" id="3038772"/>
    <lineage>
        <taxon>Bacteria</taxon>
        <taxon>Pseudomonadati</taxon>
        <taxon>Bacteroidota</taxon>
        <taxon>Flavobacteriia</taxon>
        <taxon>Flavobacteriales</taxon>
        <taxon>Flavobacteriaceae</taxon>
        <taxon>Tenacibaculum</taxon>
    </lineage>
</organism>
<evidence type="ECO:0000256" key="1">
    <source>
        <dbReference type="ARBA" id="ARBA00007169"/>
    </source>
</evidence>
<dbReference type="Gene3D" id="3.40.50.1820">
    <property type="entry name" value="alpha/beta hydrolase"/>
    <property type="match status" value="1"/>
</dbReference>
<name>A0ABY8L6Q9_9FLAO</name>
<protein>
    <recommendedName>
        <fullName evidence="2">Thioesterase domain-containing protein</fullName>
    </recommendedName>
</protein>
<dbReference type="Proteomes" id="UP001232001">
    <property type="component" value="Chromosome"/>
</dbReference>
<dbReference type="EMBL" id="CP122539">
    <property type="protein sequence ID" value="WGH77078.1"/>
    <property type="molecule type" value="Genomic_DNA"/>
</dbReference>
<evidence type="ECO:0000259" key="2">
    <source>
        <dbReference type="Pfam" id="PF00975"/>
    </source>
</evidence>
<dbReference type="InterPro" id="IPR012223">
    <property type="entry name" value="TEII"/>
</dbReference>